<dbReference type="Gene3D" id="3.40.50.10540">
    <property type="entry name" value="Crotonobetainyl-coa:carnitine coa-transferase, domain 1"/>
    <property type="match status" value="1"/>
</dbReference>
<dbReference type="PANTHER" id="PTHR48207:SF3">
    <property type="entry name" value="SUCCINATE--HYDROXYMETHYLGLUTARATE COA-TRANSFERASE"/>
    <property type="match status" value="1"/>
</dbReference>
<name>A0A558AP27_9PSEU</name>
<dbReference type="EMBL" id="VJZA01000001">
    <property type="protein sequence ID" value="TVT26031.1"/>
    <property type="molecule type" value="Genomic_DNA"/>
</dbReference>
<protein>
    <submittedName>
        <fullName evidence="2">CoA transferase</fullName>
    </submittedName>
</protein>
<keyword evidence="3" id="KW-1185">Reference proteome</keyword>
<evidence type="ECO:0000313" key="2">
    <source>
        <dbReference type="EMBL" id="TVT26031.1"/>
    </source>
</evidence>
<dbReference type="OrthoDB" id="9797653at2"/>
<dbReference type="AlphaFoldDB" id="A0A558AP27"/>
<dbReference type="Proteomes" id="UP000318578">
    <property type="component" value="Unassembled WGS sequence"/>
</dbReference>
<dbReference type="SUPFAM" id="SSF89796">
    <property type="entry name" value="CoA-transferase family III (CaiB/BaiF)"/>
    <property type="match status" value="1"/>
</dbReference>
<dbReference type="InterPro" id="IPR050483">
    <property type="entry name" value="CoA-transferase_III_domain"/>
</dbReference>
<dbReference type="RefSeq" id="WP_144632108.1">
    <property type="nucleotide sequence ID" value="NZ_BNAX01000008.1"/>
</dbReference>
<organism evidence="2 3">
    <name type="scientific">Amycolatopsis acidiphila</name>
    <dbReference type="NCBI Taxonomy" id="715473"/>
    <lineage>
        <taxon>Bacteria</taxon>
        <taxon>Bacillati</taxon>
        <taxon>Actinomycetota</taxon>
        <taxon>Actinomycetes</taxon>
        <taxon>Pseudonocardiales</taxon>
        <taxon>Pseudonocardiaceae</taxon>
        <taxon>Amycolatopsis</taxon>
    </lineage>
</organism>
<proteinExistence type="predicted"/>
<dbReference type="InterPro" id="IPR003673">
    <property type="entry name" value="CoA-Trfase_fam_III"/>
</dbReference>
<evidence type="ECO:0000256" key="1">
    <source>
        <dbReference type="ARBA" id="ARBA00022679"/>
    </source>
</evidence>
<dbReference type="Gene3D" id="3.30.1540.10">
    <property type="entry name" value="formyl-coa transferase, domain 3"/>
    <property type="match status" value="1"/>
</dbReference>
<dbReference type="Pfam" id="PF02515">
    <property type="entry name" value="CoA_transf_3"/>
    <property type="match status" value="1"/>
</dbReference>
<reference evidence="2 3" key="1">
    <citation type="submission" date="2019-07" db="EMBL/GenBank/DDBJ databases">
        <title>New species of Amycolatopsis and Streptomyces.</title>
        <authorList>
            <person name="Duangmal K."/>
            <person name="Teo W.F.A."/>
            <person name="Lipun K."/>
        </authorList>
    </citation>
    <scope>NUCLEOTIDE SEQUENCE [LARGE SCALE GENOMIC DNA]</scope>
    <source>
        <strain evidence="2 3">JCM 30562</strain>
    </source>
</reference>
<dbReference type="PANTHER" id="PTHR48207">
    <property type="entry name" value="SUCCINATE--HYDROXYMETHYLGLUTARATE COA-TRANSFERASE"/>
    <property type="match status" value="1"/>
</dbReference>
<comment type="caution">
    <text evidence="2">The sequence shown here is derived from an EMBL/GenBank/DDBJ whole genome shotgun (WGS) entry which is preliminary data.</text>
</comment>
<evidence type="ECO:0000313" key="3">
    <source>
        <dbReference type="Proteomes" id="UP000318578"/>
    </source>
</evidence>
<dbReference type="InterPro" id="IPR044855">
    <property type="entry name" value="CoA-Trfase_III_dom3_sf"/>
</dbReference>
<dbReference type="InterPro" id="IPR023606">
    <property type="entry name" value="CoA-Trfase_III_dom_1_sf"/>
</dbReference>
<keyword evidence="1 2" id="KW-0808">Transferase</keyword>
<sequence>MTARPLDGITVVSLEQAVAAPFATRQLADLGARVIKVERPGKGDFARGYDESVHGQSSYFVWLNRSKESLSLDLKSGAGRAVLDELLAGADVFVQNLAPGAAARMGLSAAELTARWPRLVVCDVTGFGSTGPWADRKAYDLLVQAETGLMSVTGTPADMVKVGISVADIAAGMYAYSGILTSLLQRANTGVAPAVEVSLFEALAEWLGSPAYYTEYGGSAPNRAGAEHATIAPYGPYPCADRETVVVAVQNDREWTRFCADVLADEGLATDERFARNSSRVANRAELNELIAARLAVLDTATAVKLLDAAGIANARLRTVPQFLAHPVLAGRERWQDVETPGGPVRALLPPATLAGVVPRMDPVPAVGEHSAAILRALGRTGPEIERLRAEGVI</sequence>
<dbReference type="GO" id="GO:0008410">
    <property type="term" value="F:CoA-transferase activity"/>
    <property type="evidence" value="ECO:0007669"/>
    <property type="project" value="TreeGrafter"/>
</dbReference>
<gene>
    <name evidence="2" type="ORF">FNH06_00985</name>
</gene>
<accession>A0A558AP27</accession>